<dbReference type="OrthoDB" id="543505at2759"/>
<proteinExistence type="predicted"/>
<gene>
    <name evidence="2" type="ORF">HXX76_010292</name>
</gene>
<feature type="compositionally biased region" description="Basic and acidic residues" evidence="1">
    <location>
        <begin position="684"/>
        <end position="694"/>
    </location>
</feature>
<comment type="caution">
    <text evidence="2">The sequence shown here is derived from an EMBL/GenBank/DDBJ whole genome shotgun (WGS) entry which is preliminary data.</text>
</comment>
<reference evidence="2" key="1">
    <citation type="journal article" date="2020" name="bioRxiv">
        <title>Comparative genomics of Chlamydomonas.</title>
        <authorList>
            <person name="Craig R.J."/>
            <person name="Hasan A.R."/>
            <person name="Ness R.W."/>
            <person name="Keightley P.D."/>
        </authorList>
    </citation>
    <scope>NUCLEOTIDE SEQUENCE</scope>
    <source>
        <strain evidence="2">SAG 7.73</strain>
    </source>
</reference>
<dbReference type="Gene3D" id="3.30.710.10">
    <property type="entry name" value="Potassium Channel Kv1.1, Chain A"/>
    <property type="match status" value="1"/>
</dbReference>
<feature type="compositionally biased region" description="Acidic residues" evidence="1">
    <location>
        <begin position="607"/>
        <end position="623"/>
    </location>
</feature>
<evidence type="ECO:0000313" key="3">
    <source>
        <dbReference type="Proteomes" id="UP000650467"/>
    </source>
</evidence>
<feature type="region of interest" description="Disordered" evidence="1">
    <location>
        <begin position="607"/>
        <end position="711"/>
    </location>
</feature>
<dbReference type="InterPro" id="IPR011333">
    <property type="entry name" value="SKP1/BTB/POZ_sf"/>
</dbReference>
<evidence type="ECO:0008006" key="4">
    <source>
        <dbReference type="Google" id="ProtNLM"/>
    </source>
</evidence>
<dbReference type="InterPro" id="IPR051481">
    <property type="entry name" value="BTB-POZ/Galectin-3-binding"/>
</dbReference>
<keyword evidence="3" id="KW-1185">Reference proteome</keyword>
<accession>A0A835SN90</accession>
<dbReference type="PANTHER" id="PTHR24410:SF23">
    <property type="entry name" value="BTB DOMAIN-CONTAINING PROTEIN-RELATED"/>
    <property type="match status" value="1"/>
</dbReference>
<evidence type="ECO:0000313" key="2">
    <source>
        <dbReference type="EMBL" id="KAG2430193.1"/>
    </source>
</evidence>
<name>A0A835SN90_CHLIN</name>
<protein>
    <recommendedName>
        <fullName evidence="4">BTB domain-containing protein</fullName>
    </recommendedName>
</protein>
<dbReference type="Proteomes" id="UP000650467">
    <property type="component" value="Unassembled WGS sequence"/>
</dbReference>
<dbReference type="AlphaFoldDB" id="A0A835SN90"/>
<dbReference type="PANTHER" id="PTHR24410">
    <property type="entry name" value="HL07962P-RELATED"/>
    <property type="match status" value="1"/>
</dbReference>
<organism evidence="2 3">
    <name type="scientific">Chlamydomonas incerta</name>
    <dbReference type="NCBI Taxonomy" id="51695"/>
    <lineage>
        <taxon>Eukaryota</taxon>
        <taxon>Viridiplantae</taxon>
        <taxon>Chlorophyta</taxon>
        <taxon>core chlorophytes</taxon>
        <taxon>Chlorophyceae</taxon>
        <taxon>CS clade</taxon>
        <taxon>Chlamydomonadales</taxon>
        <taxon>Chlamydomonadaceae</taxon>
        <taxon>Chlamydomonas</taxon>
    </lineage>
</organism>
<sequence length="711" mass="76134">MLSSLQDYFASVYGTAEAADCRLRFYVSRPHTEQEKTEQVAGSSTGTGTSAQLGREFVGEPLPAHSLILRGTSLRLRALLSRWTGDSDRPRLGASDALPELHVLLDAAEDLGPAAEVVRFCYTGQLQPSGFYQVLLLRRQASYLQVPTCAAACDTALEAIAKDLVKQENPEFMFAVISLHPLFPDPGLEPGFRPVQQALTAALLAHFGCAFSTMSSWARLQQWMRLPEVAVAWVLASEELKTDEESSVLLLLLWWLHWQQHEAGALGWEEAGAAGRRLVQHVRLGCLSRPFLLVLLPQLDWLQLTPAQYAAVIALGTAGGAERTCGVWTYAAGSGGASSSGGSGSPQGAAAWYRGPRKQGQAMSRPITSARYFSSTELTELDSATRCFDARFLMSISAAPAGAARVPPWHHASGNAMWCAVQPHRVHCGPESSPWDGGAVYQGGFFFGLELARRLDVHRGQPSAASEQEEELRLCVAAYEALPPGLRACMQQRALASVDARVSVTCVGPGTGPPTAARTGLIGVGVPLPVRDWWSHSFQQAAKAVTAVVLPMTAHGSLMACELVLRPWSPANAAAPVSAQTYERLVLAGVDLPPGDGSWEWDMAEADTESELTDDDVEEDAAGEDERMSEAAASGSGTDGGDADWTPRMAAGGSRGRSRAGGRVGAMGLEEVEEELDGGSFRAEMLELLRRDLEAETSGSSSEEGEEDEED</sequence>
<dbReference type="EMBL" id="JAEHOC010000028">
    <property type="protein sequence ID" value="KAG2430193.1"/>
    <property type="molecule type" value="Genomic_DNA"/>
</dbReference>
<evidence type="ECO:0000256" key="1">
    <source>
        <dbReference type="SAM" id="MobiDB-lite"/>
    </source>
</evidence>